<dbReference type="Proteomes" id="UP000023152">
    <property type="component" value="Unassembled WGS sequence"/>
</dbReference>
<organism evidence="1 2">
    <name type="scientific">Reticulomyxa filosa</name>
    <dbReference type="NCBI Taxonomy" id="46433"/>
    <lineage>
        <taxon>Eukaryota</taxon>
        <taxon>Sar</taxon>
        <taxon>Rhizaria</taxon>
        <taxon>Retaria</taxon>
        <taxon>Foraminifera</taxon>
        <taxon>Monothalamids</taxon>
        <taxon>Reticulomyxidae</taxon>
        <taxon>Reticulomyxa</taxon>
    </lineage>
</organism>
<sequence>MLKKIKKKLLLKCSILKRIFVQSIKSFQRSILDKNQSYPWITNILFNKAFFFFLYLKTPLKKITLLFVDQKRYLAEIGKILLNGNEEETRLCVENDVSKRLIESFVKSEETIIILQKQTISEESRSAEGGNSSSSVNVSVNGNANANANKNMDILVKYQKKHDSIRKMTLRTNIITSGRNQLNSQSPLGYMLPYIRHSFVPTSIGLAQLEEQKQRGANANIGSSGSGNDRSGQILDKLREFEMKLIESQNESLLSGVALDLVKGVQECIDLCSE</sequence>
<protein>
    <submittedName>
        <fullName evidence="1">Uncharacterized protein</fullName>
    </submittedName>
</protein>
<dbReference type="AlphaFoldDB" id="X6NZZ9"/>
<evidence type="ECO:0000313" key="1">
    <source>
        <dbReference type="EMBL" id="ETO31576.1"/>
    </source>
</evidence>
<dbReference type="EMBL" id="ASPP01004836">
    <property type="protein sequence ID" value="ETO31576.1"/>
    <property type="molecule type" value="Genomic_DNA"/>
</dbReference>
<keyword evidence="2" id="KW-1185">Reference proteome</keyword>
<reference evidence="1 2" key="1">
    <citation type="journal article" date="2013" name="Curr. Biol.">
        <title>The Genome of the Foraminiferan Reticulomyxa filosa.</title>
        <authorList>
            <person name="Glockner G."/>
            <person name="Hulsmann N."/>
            <person name="Schleicher M."/>
            <person name="Noegel A.A."/>
            <person name="Eichinger L."/>
            <person name="Gallinger C."/>
            <person name="Pawlowski J."/>
            <person name="Sierra R."/>
            <person name="Euteneuer U."/>
            <person name="Pillet L."/>
            <person name="Moustafa A."/>
            <person name="Platzer M."/>
            <person name="Groth M."/>
            <person name="Szafranski K."/>
            <person name="Schliwa M."/>
        </authorList>
    </citation>
    <scope>NUCLEOTIDE SEQUENCE [LARGE SCALE GENOMIC DNA]</scope>
</reference>
<name>X6NZZ9_RETFI</name>
<comment type="caution">
    <text evidence="1">The sequence shown here is derived from an EMBL/GenBank/DDBJ whole genome shotgun (WGS) entry which is preliminary data.</text>
</comment>
<gene>
    <name evidence="1" type="ORF">RFI_05544</name>
</gene>
<proteinExistence type="predicted"/>
<accession>X6NZZ9</accession>
<evidence type="ECO:0000313" key="2">
    <source>
        <dbReference type="Proteomes" id="UP000023152"/>
    </source>
</evidence>